<sequence>MAGILLLSVGLFIVNNVVFLHAHKLTSSGKILVHALR</sequence>
<reference evidence="1 2" key="1">
    <citation type="submission" date="2016-11" db="EMBL/GenBank/DDBJ databases">
        <authorList>
            <person name="Jaros S."/>
            <person name="Januszkiewicz K."/>
            <person name="Wedrychowicz H."/>
        </authorList>
    </citation>
    <scope>NUCLEOTIDE SEQUENCE [LARGE SCALE GENOMIC DNA]</scope>
    <source>
        <strain evidence="1 2">DSM 26910</strain>
    </source>
</reference>
<dbReference type="Proteomes" id="UP000184164">
    <property type="component" value="Unassembled WGS sequence"/>
</dbReference>
<evidence type="ECO:0000313" key="1">
    <source>
        <dbReference type="EMBL" id="SHE82538.1"/>
    </source>
</evidence>
<dbReference type="STRING" id="1484053.SAMN05444274_102497"/>
<dbReference type="EMBL" id="FQUM01000002">
    <property type="protein sequence ID" value="SHE82538.1"/>
    <property type="molecule type" value="Genomic_DNA"/>
</dbReference>
<gene>
    <name evidence="1" type="ORF">SAMN05444274_102497</name>
</gene>
<keyword evidence="2" id="KW-1185">Reference proteome</keyword>
<accession>A0A1M4WMU5</accession>
<evidence type="ECO:0000313" key="2">
    <source>
        <dbReference type="Proteomes" id="UP000184164"/>
    </source>
</evidence>
<protein>
    <submittedName>
        <fullName evidence="1">Uncharacterized protein</fullName>
    </submittedName>
</protein>
<name>A0A1M4WMU5_9BACT</name>
<proteinExistence type="predicted"/>
<dbReference type="AlphaFoldDB" id="A0A1M4WMU5"/>
<organism evidence="1 2">
    <name type="scientific">Mariniphaga anaerophila</name>
    <dbReference type="NCBI Taxonomy" id="1484053"/>
    <lineage>
        <taxon>Bacteria</taxon>
        <taxon>Pseudomonadati</taxon>
        <taxon>Bacteroidota</taxon>
        <taxon>Bacteroidia</taxon>
        <taxon>Marinilabiliales</taxon>
        <taxon>Prolixibacteraceae</taxon>
        <taxon>Mariniphaga</taxon>
    </lineage>
</organism>